<dbReference type="EMBL" id="NCXO01000063">
    <property type="protein sequence ID" value="OSC26488.1"/>
    <property type="molecule type" value="Genomic_DNA"/>
</dbReference>
<keyword evidence="2" id="KW-1185">Reference proteome</keyword>
<name>A0A7I7S7Q1_9MYCO</name>
<reference evidence="1 2" key="1">
    <citation type="submission" date="2017-04" db="EMBL/GenBank/DDBJ databases">
        <title>The new phylogeny of genus Mycobacterium.</title>
        <authorList>
            <person name="Tortoli E."/>
            <person name="Trovato A."/>
            <person name="Cirillo D.M."/>
        </authorList>
    </citation>
    <scope>NUCLEOTIDE SEQUENCE [LARGE SCALE GENOMIC DNA]</scope>
    <source>
        <strain evidence="1 2">KCTC 19819</strain>
    </source>
</reference>
<proteinExistence type="predicted"/>
<dbReference type="InterPro" id="IPR007210">
    <property type="entry name" value="ABC_Gly_betaine_transp_sub-bd"/>
</dbReference>
<comment type="caution">
    <text evidence="1">The sequence shown here is derived from an EMBL/GenBank/DDBJ whole genome shotgun (WGS) entry which is preliminary data.</text>
</comment>
<dbReference type="PROSITE" id="PS51257">
    <property type="entry name" value="PROKAR_LIPOPROTEIN"/>
    <property type="match status" value="1"/>
</dbReference>
<dbReference type="SUPFAM" id="SSF53850">
    <property type="entry name" value="Periplasmic binding protein-like II"/>
    <property type="match status" value="1"/>
</dbReference>
<dbReference type="GO" id="GO:0043190">
    <property type="term" value="C:ATP-binding cassette (ABC) transporter complex"/>
    <property type="evidence" value="ECO:0007669"/>
    <property type="project" value="InterPro"/>
</dbReference>
<dbReference type="Pfam" id="PF04069">
    <property type="entry name" value="OpuAC"/>
    <property type="match status" value="1"/>
</dbReference>
<dbReference type="OrthoDB" id="4774756at2"/>
<gene>
    <name evidence="1" type="ORF">B8W67_18480</name>
</gene>
<dbReference type="GO" id="GO:0022857">
    <property type="term" value="F:transmembrane transporter activity"/>
    <property type="evidence" value="ECO:0007669"/>
    <property type="project" value="InterPro"/>
</dbReference>
<dbReference type="Gene3D" id="3.40.190.10">
    <property type="entry name" value="Periplasmic binding protein-like II"/>
    <property type="match status" value="2"/>
</dbReference>
<dbReference type="Proteomes" id="UP000193577">
    <property type="component" value="Unassembled WGS sequence"/>
</dbReference>
<protein>
    <submittedName>
        <fullName evidence="1">Uncharacterized protein</fullName>
    </submittedName>
</protein>
<sequence length="281" mass="29106">MTALRSLMAVMVGVLAVGCSGPTAEPPLAVGATSDVLGRVVAHVYAAALSSAGTPTQVIVVDDPIEALSTGSITVTPGFTGRLLRLFQPAATARSDKQVYRMMVAALPEGIAAGDYATAAEDKPALAVAESTAKRWGDNDLTGLVRHCSTVSAVGAVTGARSPTTVGSCRLPKMEEFASDTVLFAALRQGDITAAWTSTAATSVPDEVTVLADTPPARVQAENVVPLYRRHVLAEQQVLPLNQVAGVLDTAALVEMVQRVDVGTDPRAAAEDWLAEHPLGR</sequence>
<organism evidence="1 2">
    <name type="scientific">Mycolicibacillus koreensis</name>
    <dbReference type="NCBI Taxonomy" id="1069220"/>
    <lineage>
        <taxon>Bacteria</taxon>
        <taxon>Bacillati</taxon>
        <taxon>Actinomycetota</taxon>
        <taxon>Actinomycetes</taxon>
        <taxon>Mycobacteriales</taxon>
        <taxon>Mycobacteriaceae</taxon>
        <taxon>Mycolicibacillus</taxon>
    </lineage>
</organism>
<evidence type="ECO:0000313" key="2">
    <source>
        <dbReference type="Proteomes" id="UP000193577"/>
    </source>
</evidence>
<evidence type="ECO:0000313" key="1">
    <source>
        <dbReference type="EMBL" id="OSC26488.1"/>
    </source>
</evidence>
<accession>A0A7I7S7Q1</accession>
<dbReference type="AlphaFoldDB" id="A0A7I7S7Q1"/>
<dbReference type="RefSeq" id="WP_085305563.1">
    <property type="nucleotide sequence ID" value="NZ_AP022594.1"/>
</dbReference>